<keyword evidence="7" id="KW-1185">Reference proteome</keyword>
<dbReference type="InterPro" id="IPR014710">
    <property type="entry name" value="RmlC-like_jellyroll"/>
</dbReference>
<dbReference type="InterPro" id="IPR018490">
    <property type="entry name" value="cNMP-bd_dom_sf"/>
</dbReference>
<dbReference type="Gene3D" id="1.10.10.10">
    <property type="entry name" value="Winged helix-like DNA-binding domain superfamily/Winged helix DNA-binding domain"/>
    <property type="match status" value="1"/>
</dbReference>
<proteinExistence type="predicted"/>
<gene>
    <name evidence="6" type="ORF">ABID16_001612</name>
</gene>
<organism evidence="6 7">
    <name type="scientific">Rhizobium aquaticum</name>
    <dbReference type="NCBI Taxonomy" id="1549636"/>
    <lineage>
        <taxon>Bacteria</taxon>
        <taxon>Pseudomonadati</taxon>
        <taxon>Pseudomonadota</taxon>
        <taxon>Alphaproteobacteria</taxon>
        <taxon>Hyphomicrobiales</taxon>
        <taxon>Rhizobiaceae</taxon>
        <taxon>Rhizobium/Agrobacterium group</taxon>
        <taxon>Rhizobium</taxon>
    </lineage>
</organism>
<dbReference type="Proteomes" id="UP001549047">
    <property type="component" value="Unassembled WGS sequence"/>
</dbReference>
<name>A0ABV2IXT4_9HYPH</name>
<keyword evidence="2" id="KW-0238">DNA-binding</keyword>
<dbReference type="InterPro" id="IPR000595">
    <property type="entry name" value="cNMP-bd_dom"/>
</dbReference>
<keyword evidence="1" id="KW-0805">Transcription regulation</keyword>
<dbReference type="CDD" id="cd00092">
    <property type="entry name" value="HTH_CRP"/>
    <property type="match status" value="1"/>
</dbReference>
<dbReference type="PRINTS" id="PR00034">
    <property type="entry name" value="HTHCRP"/>
</dbReference>
<feature type="domain" description="HTH crp-type" evidence="5">
    <location>
        <begin position="133"/>
        <end position="208"/>
    </location>
</feature>
<feature type="region of interest" description="Disordered" evidence="4">
    <location>
        <begin position="212"/>
        <end position="231"/>
    </location>
</feature>
<evidence type="ECO:0000256" key="2">
    <source>
        <dbReference type="ARBA" id="ARBA00023125"/>
    </source>
</evidence>
<evidence type="ECO:0000256" key="3">
    <source>
        <dbReference type="ARBA" id="ARBA00023163"/>
    </source>
</evidence>
<keyword evidence="3" id="KW-0804">Transcription</keyword>
<dbReference type="CDD" id="cd00038">
    <property type="entry name" value="CAP_ED"/>
    <property type="match status" value="1"/>
</dbReference>
<evidence type="ECO:0000256" key="1">
    <source>
        <dbReference type="ARBA" id="ARBA00023015"/>
    </source>
</evidence>
<evidence type="ECO:0000313" key="6">
    <source>
        <dbReference type="EMBL" id="MET3613307.1"/>
    </source>
</evidence>
<protein>
    <submittedName>
        <fullName evidence="6">CRP/FNR family transcriptional regulator</fullName>
    </submittedName>
</protein>
<dbReference type="InterPro" id="IPR036390">
    <property type="entry name" value="WH_DNA-bd_sf"/>
</dbReference>
<evidence type="ECO:0000259" key="5">
    <source>
        <dbReference type="PROSITE" id="PS51063"/>
    </source>
</evidence>
<dbReference type="SMART" id="SM00419">
    <property type="entry name" value="HTH_CRP"/>
    <property type="match status" value="1"/>
</dbReference>
<accession>A0ABV2IXT4</accession>
<feature type="compositionally biased region" description="Polar residues" evidence="4">
    <location>
        <begin position="215"/>
        <end position="225"/>
    </location>
</feature>
<dbReference type="SUPFAM" id="SSF51206">
    <property type="entry name" value="cAMP-binding domain-like"/>
    <property type="match status" value="1"/>
</dbReference>
<dbReference type="InterPro" id="IPR036388">
    <property type="entry name" value="WH-like_DNA-bd_sf"/>
</dbReference>
<reference evidence="6 7" key="1">
    <citation type="submission" date="2024-06" db="EMBL/GenBank/DDBJ databases">
        <title>Genomic Encyclopedia of Type Strains, Phase IV (KMG-IV): sequencing the most valuable type-strain genomes for metagenomic binning, comparative biology and taxonomic classification.</title>
        <authorList>
            <person name="Goeker M."/>
        </authorList>
    </citation>
    <scope>NUCLEOTIDE SEQUENCE [LARGE SCALE GENOMIC DNA]</scope>
    <source>
        <strain evidence="6 7">DSM 29780</strain>
    </source>
</reference>
<dbReference type="PROSITE" id="PS51063">
    <property type="entry name" value="HTH_CRP_2"/>
    <property type="match status" value="1"/>
</dbReference>
<evidence type="ECO:0000313" key="7">
    <source>
        <dbReference type="Proteomes" id="UP001549047"/>
    </source>
</evidence>
<sequence length="231" mass="25209">MLHVNTRQAILPHPVTVHIGLKPVETVKSFVNFIAPGEDLGVSETSPRLYRVVDGCLAVYHLLADGRRQITDIIGPGRAIAQQPAHDGNRSIKALTYTEVEVLDPAANPALAAETALEALMRLTRHATLLGRMNAAEKVANGLLDLAEQFPRKLRQGRPVLTLYLTRSDLADWLGLTIETVSRTLNQFKRDGVIDYAHAEIVTLTRPERLKEIASGNNPTTSARSSKGKAA</sequence>
<dbReference type="RefSeq" id="WP_354555786.1">
    <property type="nucleotide sequence ID" value="NZ_JBEPMB010000001.1"/>
</dbReference>
<dbReference type="Gene3D" id="2.60.120.10">
    <property type="entry name" value="Jelly Rolls"/>
    <property type="match status" value="1"/>
</dbReference>
<dbReference type="InterPro" id="IPR012318">
    <property type="entry name" value="HTH_CRP"/>
</dbReference>
<dbReference type="EMBL" id="JBEPMB010000001">
    <property type="protein sequence ID" value="MET3613307.1"/>
    <property type="molecule type" value="Genomic_DNA"/>
</dbReference>
<evidence type="ECO:0000256" key="4">
    <source>
        <dbReference type="SAM" id="MobiDB-lite"/>
    </source>
</evidence>
<comment type="caution">
    <text evidence="6">The sequence shown here is derived from an EMBL/GenBank/DDBJ whole genome shotgun (WGS) entry which is preliminary data.</text>
</comment>
<dbReference type="Pfam" id="PF13545">
    <property type="entry name" value="HTH_Crp_2"/>
    <property type="match status" value="1"/>
</dbReference>
<dbReference type="SUPFAM" id="SSF46785">
    <property type="entry name" value="Winged helix' DNA-binding domain"/>
    <property type="match status" value="1"/>
</dbReference>